<dbReference type="PROSITE" id="PS00092">
    <property type="entry name" value="N6_MTASE"/>
    <property type="match status" value="1"/>
</dbReference>
<sequence>MQPKTFIDLYQDLINLDNFKEYLTQKWKGTDVLESVFRLFSYLELFEQFKGYSLCQGNFNNYTLKPIKNIIKERKNIMSKSLKDKGDKSDLTFIKDNKLIITSCKNFKKYNIGKLDIRDLQAIFTDKYTDYTYRLCLVIRNKQEILQMVFNAEECNKDLKDIIVNKNTILIDYDDITQAYYKFIKLYPSNVEELFKYQKPLLNLKFHQELAIIKSMELIKTYDDILWGHIPRSGKSYIMAGMILQSKANNLLVITTSPNETINQYLKMFNTYQQFDNFNIVWLNGKNKKPTLTDKNIIICSKQFLQSKDKTKKIKWLEELVFDMRFIDESHNGGTTELAQNTLNLYGNNKITKTFYITATYLKPTNNYQIPKEAWVLWDLEDVVLCKNILSSKNQKILIKKYGNNVHHLLKEYNLINIQQDYSKYPKLEILTWKFNQEVSDIIKKECSSTSDEGFSIESILLLKNEVEDKKVKVIPKFQNEDKVKELSWNIFGKKVKKGKVFLEDKTYKDNFLNRIKLHINSVSTDSRWFNKKKPLSILCFLPVGIENMPIDVLSEAYQTLLEQEKIIPDFNIVTINSKNNNGGNPKDIVDDAYQKTINDKKSGLLILSGKQLSLGVSIPHCDIVILMNNITSMDMIYQMMFRCMTEDDNKQSGFVIDLNLDRSINMIADYSTKIYNSSSDIKKGIKKILSQNLIGFNTDEWNKDIFGIQYNNLDEFINDIYKTYVSHPSKALDKILKLLNFKSDIFTKDENILIKKLFTIDNSNKSNKLILDAIKDLTKPDVSKGIDVKLSDSPTDSEKDKKDKKEKDINIMTDIMKHLIPLLSLLTIHNDKSSFEEQINLIESNNILKNILLEQIHTWWGNKFNHDILNVFLVLYQKRLKDNKEFNMVCSRTKEMFYQNISNSKELSKLIDKYLIPQELEKKTNAEVSTPYQLRQEMLDKIPLDFWSKKRKVFEPCSGKGGFLMDIVDKFMIGLKDKYPDDKKRYKIIVEKCLYFSDINPTNIFLNKLLLDPYGDYKLNYNEGNTLELDIKEKWGLEGFDAVIGNPPYQAPSLNKKSSKILWNKFVNKSINYFLQINGYLLYIHPALWRKPNHTLLKLILENQLIYLKIYNDTDGKKLFGCTTRADYYLLQKCKNKNKTLICFEDNETIKTQLNEKINFIPNYGYHIFNKLKKKLKHGIDTNISSKLGTSNKNVNIKQTKLHIYPLFNSNSNKNGLNIRYSKVKHENQNKKKVIFSNGRYIYPIYDNGVYGTTQGGIYIYVKTKEEGLNLVNFLNSNLIKFIIKSTKWSNFEICKDIFNYIEYPLIEVYNNNTINKFFELSNEEINYINSKI</sequence>
<reference evidence="3 4" key="1">
    <citation type="journal article" date="2010" name="Proc. Natl. Acad. Sci. U.S.A.">
        <title>Giant virus with a remarkable complement of genes infects marine zooplankton.</title>
        <authorList>
            <person name="Fischer M.G."/>
            <person name="Allen M.J."/>
            <person name="Wilson W.H."/>
            <person name="Suttle C.A."/>
        </authorList>
    </citation>
    <scope>NUCLEOTIDE SEQUENCE [LARGE SCALE GENOMIC DNA]</scope>
    <source>
        <strain evidence="3 4">BV-PW1</strain>
    </source>
</reference>
<dbReference type="EMBL" id="GU244497">
    <property type="protein sequence ID" value="ADO67506.1"/>
    <property type="molecule type" value="Genomic_DNA"/>
</dbReference>
<evidence type="ECO:0000256" key="1">
    <source>
        <dbReference type="ARBA" id="ARBA00022801"/>
    </source>
</evidence>
<dbReference type="Gene3D" id="3.40.50.300">
    <property type="entry name" value="P-loop containing nucleotide triphosphate hydrolases"/>
    <property type="match status" value="1"/>
</dbReference>
<dbReference type="InterPro" id="IPR027417">
    <property type="entry name" value="P-loop_NTPase"/>
</dbReference>
<organismHost>
    <name type="scientific">Cafeteria roenbergensis</name>
    <name type="common">Marine flagellate</name>
    <dbReference type="NCBI Taxonomy" id="33653"/>
</organismHost>
<keyword evidence="3" id="KW-0489">Methyltransferase</keyword>
<dbReference type="SUPFAM" id="SSF53335">
    <property type="entry name" value="S-adenosyl-L-methionine-dependent methyltransferases"/>
    <property type="match status" value="1"/>
</dbReference>
<dbReference type="GO" id="GO:0032259">
    <property type="term" value="P:methylation"/>
    <property type="evidence" value="ECO:0007669"/>
    <property type="project" value="UniProtKB-KW"/>
</dbReference>
<proteinExistence type="predicted"/>
<dbReference type="InterPro" id="IPR006935">
    <property type="entry name" value="Helicase/UvrB_N"/>
</dbReference>
<accession>E3T5P3</accession>
<gene>
    <name evidence="3" type="ORF">crov472</name>
</gene>
<dbReference type="GO" id="GO:0016787">
    <property type="term" value="F:hydrolase activity"/>
    <property type="evidence" value="ECO:0007669"/>
    <property type="project" value="UniProtKB-KW"/>
</dbReference>
<dbReference type="Pfam" id="PF04851">
    <property type="entry name" value="ResIII"/>
    <property type="match status" value="1"/>
</dbReference>
<dbReference type="KEGG" id="vg:9887875"/>
<dbReference type="InterPro" id="IPR002052">
    <property type="entry name" value="DNA_methylase_N6_adenine_CS"/>
</dbReference>
<evidence type="ECO:0000313" key="4">
    <source>
        <dbReference type="Proteomes" id="UP000029781"/>
    </source>
</evidence>
<dbReference type="GO" id="GO:0005524">
    <property type="term" value="F:ATP binding"/>
    <property type="evidence" value="ECO:0007669"/>
    <property type="project" value="InterPro"/>
</dbReference>
<dbReference type="GO" id="GO:0003677">
    <property type="term" value="F:DNA binding"/>
    <property type="evidence" value="ECO:0007669"/>
    <property type="project" value="InterPro"/>
</dbReference>
<feature type="domain" description="Helicase/UvrB N-terminal" evidence="2">
    <location>
        <begin position="206"/>
        <end position="361"/>
    </location>
</feature>
<keyword evidence="1" id="KW-0378">Hydrolase</keyword>
<keyword evidence="3" id="KW-0808">Transferase</keyword>
<protein>
    <submittedName>
        <fullName evidence="3">Putative methyltransferase</fullName>
    </submittedName>
</protein>
<dbReference type="InterPro" id="IPR029063">
    <property type="entry name" value="SAM-dependent_MTases_sf"/>
</dbReference>
<dbReference type="GeneID" id="9887875"/>
<evidence type="ECO:0000259" key="2">
    <source>
        <dbReference type="Pfam" id="PF04851"/>
    </source>
</evidence>
<dbReference type="SUPFAM" id="SSF52540">
    <property type="entry name" value="P-loop containing nucleoside triphosphate hydrolases"/>
    <property type="match status" value="1"/>
</dbReference>
<dbReference type="Gene3D" id="3.40.50.150">
    <property type="entry name" value="Vaccinia Virus protein VP39"/>
    <property type="match status" value="1"/>
</dbReference>
<dbReference type="Proteomes" id="UP000029781">
    <property type="component" value="Segment"/>
</dbReference>
<dbReference type="GO" id="GO:0008168">
    <property type="term" value="F:methyltransferase activity"/>
    <property type="evidence" value="ECO:0007669"/>
    <property type="project" value="UniProtKB-KW"/>
</dbReference>
<name>E3T5P3_CROVB</name>
<evidence type="ECO:0000313" key="3">
    <source>
        <dbReference type="EMBL" id="ADO67506.1"/>
    </source>
</evidence>
<organism evidence="3 4">
    <name type="scientific">Cafeteria roenbergensis virus (strain BV-PW1)</name>
    <name type="common">CroV</name>
    <dbReference type="NCBI Taxonomy" id="693272"/>
    <lineage>
        <taxon>Viruses</taxon>
        <taxon>Varidnaviria</taxon>
        <taxon>Bamfordvirae</taxon>
        <taxon>Nucleocytoviricota</taxon>
        <taxon>Megaviricetes</taxon>
        <taxon>Imitervirales</taxon>
        <taxon>Mimiviridae</taxon>
        <taxon>Aliimimivirinae</taxon>
        <taxon>Rheavirus</taxon>
        <taxon>Rheavirus sinusmexicani</taxon>
    </lineage>
</organism>
<keyword evidence="4" id="KW-1185">Reference proteome</keyword>
<dbReference type="RefSeq" id="YP_003970105.1">
    <property type="nucleotide sequence ID" value="NC_014637.1"/>
</dbReference>